<comment type="caution">
    <text evidence="1">The sequence shown here is derived from an EMBL/GenBank/DDBJ whole genome shotgun (WGS) entry which is preliminary data.</text>
</comment>
<feature type="non-terminal residue" evidence="1">
    <location>
        <position position="91"/>
    </location>
</feature>
<evidence type="ECO:0008006" key="2">
    <source>
        <dbReference type="Google" id="ProtNLM"/>
    </source>
</evidence>
<dbReference type="AlphaFoldDB" id="X1G7T6"/>
<dbReference type="SUPFAM" id="SSF52540">
    <property type="entry name" value="P-loop containing nucleoside triphosphate hydrolases"/>
    <property type="match status" value="1"/>
</dbReference>
<dbReference type="EMBL" id="BARU01015583">
    <property type="protein sequence ID" value="GAH53317.1"/>
    <property type="molecule type" value="Genomic_DNA"/>
</dbReference>
<evidence type="ECO:0000313" key="1">
    <source>
        <dbReference type="EMBL" id="GAH53317.1"/>
    </source>
</evidence>
<gene>
    <name evidence="1" type="ORF">S03H2_26679</name>
</gene>
<reference evidence="1" key="1">
    <citation type="journal article" date="2014" name="Front. Microbiol.">
        <title>High frequency of phylogenetically diverse reductive dehalogenase-homologous genes in deep subseafloor sedimentary metagenomes.</title>
        <authorList>
            <person name="Kawai M."/>
            <person name="Futagami T."/>
            <person name="Toyoda A."/>
            <person name="Takaki Y."/>
            <person name="Nishi S."/>
            <person name="Hori S."/>
            <person name="Arai W."/>
            <person name="Tsubouchi T."/>
            <person name="Morono Y."/>
            <person name="Uchiyama I."/>
            <person name="Ito T."/>
            <person name="Fujiyama A."/>
            <person name="Inagaki F."/>
            <person name="Takami H."/>
        </authorList>
    </citation>
    <scope>NUCLEOTIDE SEQUENCE</scope>
    <source>
        <strain evidence="1">Expedition CK06-06</strain>
    </source>
</reference>
<proteinExistence type="predicted"/>
<organism evidence="1">
    <name type="scientific">marine sediment metagenome</name>
    <dbReference type="NCBI Taxonomy" id="412755"/>
    <lineage>
        <taxon>unclassified sequences</taxon>
        <taxon>metagenomes</taxon>
        <taxon>ecological metagenomes</taxon>
    </lineage>
</organism>
<accession>X1G7T6</accession>
<dbReference type="GO" id="GO:0006261">
    <property type="term" value="P:DNA-templated DNA replication"/>
    <property type="evidence" value="ECO:0007669"/>
    <property type="project" value="TreeGrafter"/>
</dbReference>
<protein>
    <recommendedName>
        <fullName evidence="2">DNA polymerase III gamma subunit domain-containing protein</fullName>
    </recommendedName>
</protein>
<sequence length="91" mass="10248">TGLGCHKFDFAEVNASSDRGVASMRQIISDSQRRPRQGKVRVWLFDECHGLTNDAQEALLKSMKDTPSHVVLIFATTEPNKLKPTFRNRCS</sequence>
<name>X1G7T6_9ZZZZ</name>
<dbReference type="Pfam" id="PF13177">
    <property type="entry name" value="DNA_pol3_delta2"/>
    <property type="match status" value="1"/>
</dbReference>
<dbReference type="Gene3D" id="3.40.50.300">
    <property type="entry name" value="P-loop containing nucleotide triphosphate hydrolases"/>
    <property type="match status" value="1"/>
</dbReference>
<dbReference type="PANTHER" id="PTHR11669">
    <property type="entry name" value="REPLICATION FACTOR C / DNA POLYMERASE III GAMMA-TAU SUBUNIT"/>
    <property type="match status" value="1"/>
</dbReference>
<dbReference type="PANTHER" id="PTHR11669:SF0">
    <property type="entry name" value="PROTEIN STICHEL-LIKE 2"/>
    <property type="match status" value="1"/>
</dbReference>
<feature type="non-terminal residue" evidence="1">
    <location>
        <position position="1"/>
    </location>
</feature>
<dbReference type="InterPro" id="IPR027417">
    <property type="entry name" value="P-loop_NTPase"/>
</dbReference>
<dbReference type="InterPro" id="IPR050238">
    <property type="entry name" value="DNA_Rep/Repair_Clamp_Loader"/>
</dbReference>